<proteinExistence type="predicted"/>
<dbReference type="EMBL" id="JABTTQ020001170">
    <property type="protein sequence ID" value="KAK6134241.1"/>
    <property type="molecule type" value="Genomic_DNA"/>
</dbReference>
<keyword evidence="2" id="KW-1185">Reference proteome</keyword>
<dbReference type="NCBIfam" id="TIGR01993">
    <property type="entry name" value="Pyr-5-nucltdase"/>
    <property type="match status" value="1"/>
</dbReference>
<evidence type="ECO:0000313" key="1">
    <source>
        <dbReference type="EMBL" id="KAK6134241.1"/>
    </source>
</evidence>
<dbReference type="InterPro" id="IPR023214">
    <property type="entry name" value="HAD_sf"/>
</dbReference>
<organism evidence="1 2">
    <name type="scientific">Rehmannia glutinosa</name>
    <name type="common">Chinese foxglove</name>
    <dbReference type="NCBI Taxonomy" id="99300"/>
    <lineage>
        <taxon>Eukaryota</taxon>
        <taxon>Viridiplantae</taxon>
        <taxon>Streptophyta</taxon>
        <taxon>Embryophyta</taxon>
        <taxon>Tracheophyta</taxon>
        <taxon>Spermatophyta</taxon>
        <taxon>Magnoliopsida</taxon>
        <taxon>eudicotyledons</taxon>
        <taxon>Gunneridae</taxon>
        <taxon>Pentapetalae</taxon>
        <taxon>asterids</taxon>
        <taxon>lamiids</taxon>
        <taxon>Lamiales</taxon>
        <taxon>Orobanchaceae</taxon>
        <taxon>Rehmannieae</taxon>
        <taxon>Rehmannia</taxon>
    </lineage>
</organism>
<comment type="caution">
    <text evidence="1">The sequence shown here is derived from an EMBL/GenBank/DDBJ whole genome shotgun (WGS) entry which is preliminary data.</text>
</comment>
<dbReference type="InterPro" id="IPR010237">
    <property type="entry name" value="Pyr-5-nucltdase"/>
</dbReference>
<dbReference type="SUPFAM" id="SSF56784">
    <property type="entry name" value="HAD-like"/>
    <property type="match status" value="1"/>
</dbReference>
<dbReference type="PANTHER" id="PTHR12725">
    <property type="entry name" value="HALOACID DEHALOGENASE-LIKE HYDROLASE"/>
    <property type="match status" value="1"/>
</dbReference>
<gene>
    <name evidence="1" type="ORF">DH2020_032046</name>
</gene>
<protein>
    <submittedName>
        <fullName evidence="1">Uncharacterized protein</fullName>
    </submittedName>
</protein>
<accession>A0ABR0VGJ1</accession>
<evidence type="ECO:0000313" key="2">
    <source>
        <dbReference type="Proteomes" id="UP001318860"/>
    </source>
</evidence>
<dbReference type="Gene3D" id="3.40.50.1000">
    <property type="entry name" value="HAD superfamily/HAD-like"/>
    <property type="match status" value="1"/>
</dbReference>
<dbReference type="Proteomes" id="UP001318860">
    <property type="component" value="Unassembled WGS sequence"/>
</dbReference>
<sequence length="340" mass="38386">MSFNKNKYSGVDPRGDVFQSSRGGLTGYPILRREYGNLSTLLKMEAIRSNGTKYDCLLFEYMLHHLNIEESEVPRMCLELYKEHGTTMAGLKALGYEFDNDEFHAYVHGRLPYELLKPDPVLRNLLLSMPQQKIIFTNADEAHVGQVLSRMGLEDCFQGVICFETLNPRQENFKPINGEGEKCINEVEKQPREDIETKNNEYSGLKTQILCKPSVEAMEAAIRIANVDPKKTVNKDTNLIFFDDSVRNIANGKAAGLHTVIVSSENFLALYFSHNEKLAPYLINPNIKMQVGRSTLVPGADHALNSIHNIREALPEIWEDEGEHLEQIIQSSAVETVVLA</sequence>
<name>A0ABR0VGJ1_REHGL</name>
<reference evidence="1 2" key="1">
    <citation type="journal article" date="2021" name="Comput. Struct. Biotechnol. J.">
        <title>De novo genome assembly of the potent medicinal plant Rehmannia glutinosa using nanopore technology.</title>
        <authorList>
            <person name="Ma L."/>
            <person name="Dong C."/>
            <person name="Song C."/>
            <person name="Wang X."/>
            <person name="Zheng X."/>
            <person name="Niu Y."/>
            <person name="Chen S."/>
            <person name="Feng W."/>
        </authorList>
    </citation>
    <scope>NUCLEOTIDE SEQUENCE [LARGE SCALE GENOMIC DNA]</scope>
    <source>
        <strain evidence="1">DH-2019</strain>
    </source>
</reference>
<dbReference type="PANTHER" id="PTHR12725:SF117">
    <property type="entry name" value="HALOACID DEHALOGENASE-LIKE HYDROLASE"/>
    <property type="match status" value="1"/>
</dbReference>
<dbReference type="InterPro" id="IPR036412">
    <property type="entry name" value="HAD-like_sf"/>
</dbReference>